<feature type="transmembrane region" description="Helical" evidence="1">
    <location>
        <begin position="12"/>
        <end position="36"/>
    </location>
</feature>
<keyword evidence="1" id="KW-0812">Transmembrane</keyword>
<keyword evidence="3" id="KW-1185">Reference proteome</keyword>
<reference evidence="2 3" key="1">
    <citation type="journal article" date="2014" name="Nat. Commun.">
        <title>Multiple recent horizontal transfers of a large genomic region in cheese making fungi.</title>
        <authorList>
            <person name="Cheeseman K."/>
            <person name="Ropars J."/>
            <person name="Renault P."/>
            <person name="Dupont J."/>
            <person name="Gouzy J."/>
            <person name="Branca A."/>
            <person name="Abraham A.L."/>
            <person name="Ceppi M."/>
            <person name="Conseiller E."/>
            <person name="Debuchy R."/>
            <person name="Malagnac F."/>
            <person name="Goarin A."/>
            <person name="Silar P."/>
            <person name="Lacoste S."/>
            <person name="Sallet E."/>
            <person name="Bensimon A."/>
            <person name="Giraud T."/>
            <person name="Brygoo Y."/>
        </authorList>
    </citation>
    <scope>NUCLEOTIDE SEQUENCE [LARGE SCALE GENOMIC DNA]</scope>
    <source>
        <strain evidence="3">FM 013</strain>
    </source>
</reference>
<evidence type="ECO:0000256" key="1">
    <source>
        <dbReference type="SAM" id="Phobius"/>
    </source>
</evidence>
<protein>
    <submittedName>
        <fullName evidence="2">Str. FM013</fullName>
    </submittedName>
</protein>
<gene>
    <name evidence="2" type="ORF">PCAMFM013_S002g000679</name>
</gene>
<dbReference type="EMBL" id="HG793135">
    <property type="protein sequence ID" value="CRL18809.1"/>
    <property type="molecule type" value="Genomic_DNA"/>
</dbReference>
<name>A0A0G4NXU9_PENC3</name>
<accession>A0A0G4NXU9</accession>
<proteinExistence type="predicted"/>
<keyword evidence="1" id="KW-1133">Transmembrane helix</keyword>
<keyword evidence="1" id="KW-0472">Membrane</keyword>
<dbReference type="Proteomes" id="UP000053732">
    <property type="component" value="Unassembled WGS sequence"/>
</dbReference>
<dbReference type="AlphaFoldDB" id="A0A0G4NXU9"/>
<organism evidence="2 3">
    <name type="scientific">Penicillium camemberti (strain FM 013)</name>
    <dbReference type="NCBI Taxonomy" id="1429867"/>
    <lineage>
        <taxon>Eukaryota</taxon>
        <taxon>Fungi</taxon>
        <taxon>Dikarya</taxon>
        <taxon>Ascomycota</taxon>
        <taxon>Pezizomycotina</taxon>
        <taxon>Eurotiomycetes</taxon>
        <taxon>Eurotiomycetidae</taxon>
        <taxon>Eurotiales</taxon>
        <taxon>Aspergillaceae</taxon>
        <taxon>Penicillium</taxon>
    </lineage>
</organism>
<evidence type="ECO:0000313" key="3">
    <source>
        <dbReference type="Proteomes" id="UP000053732"/>
    </source>
</evidence>
<sequence>MISSISLCWSCAPVAATVVTGLGLVLPALVLVVLYLRAHRGLKRTADLTSTQGSMIKIPTWKRSYGLDVQLPYRRESYGFEDV</sequence>
<evidence type="ECO:0000313" key="2">
    <source>
        <dbReference type="EMBL" id="CRL18809.1"/>
    </source>
</evidence>